<feature type="compositionally biased region" description="Low complexity" evidence="1">
    <location>
        <begin position="545"/>
        <end position="562"/>
    </location>
</feature>
<dbReference type="AlphaFoldDB" id="A0AAQ3MCS6"/>
<feature type="compositionally biased region" description="Basic and acidic residues" evidence="1">
    <location>
        <begin position="273"/>
        <end position="283"/>
    </location>
</feature>
<feature type="compositionally biased region" description="Polar residues" evidence="1">
    <location>
        <begin position="719"/>
        <end position="735"/>
    </location>
</feature>
<feature type="compositionally biased region" description="Polar residues" evidence="1">
    <location>
        <begin position="581"/>
        <end position="597"/>
    </location>
</feature>
<keyword evidence="4" id="KW-1185">Reference proteome</keyword>
<sequence>MPSSVMHSGQSAAADLQELAAQAPPELIVAIARLLQSGAIQVPDLQIKASAPQENCDMEREDGELEESEVEIINTRSAAVRTDANGPRNATILDHTRAHAPAHGKRYTSVSRPDLDRTVDQGAASKTFIQVLHNHGVSFQSVAKEVGDTPALRRLYAQIGLSVPSQEVVSQNVPNGINQTVARPSIPPPPTVPANAPTNRMEYLAKLAAAKNKKPEARSVVGALLKPAEAEKPKLQASQSNMALPKAEAKPLKTPSMTKTELARQRLEALKAEQAAKGKKLSEVRTSASSSITTSTLKAPQAQKTGSVAYSELGAGLVEMSQTSSQAFDKSRVPPSQLPAPFSSTPPSGQGGLPGLFMTPSFPGGQEAPLPKGESANLTASRKRAVAADFETASTNDTGSFKRPFGQSPYNEADQRMIIELSEDDDDDEDEDMYGTSSASQHKSFRQATALHDLSSRAFLKPQGSIPGTPSTGSSNTANYEKKIAEIEVFKRKIAERTAALKKEKSSANSTPGKGTPIATPVQSITVPPVLPPAAVKSISMEESLQQQRQLLRQRLEALQQAKKSPDGGNAPMMSGALPSGDSTQSPSNAETSQNVTGPEDESSGDNVLTSSGEEGEVIESETDLKQNLPSSNLPLVINPANEQSTGADCDSEAEDMEIETSSEEETGDDEDDDEVDDEDDEMDISEDNEDSDESEDEGLTPHHETIKVERIPPKHEINNQAYCDTSGSDGATSYSSENSEDDDSEGEDAIPAARGQANGQATGVDEMSPVNSDVTNQAPELRSPVEEVPEQEQKPKSKTSFVPYESLLSKFKAYKYHPDYLNEVAGGFRSMTYDHKIDPMTPLCPYETNGGVCNDNQCNAQHFSSMGLNGAHDDAPSCQ</sequence>
<feature type="compositionally biased region" description="Low complexity" evidence="1">
    <location>
        <begin position="286"/>
        <end position="296"/>
    </location>
</feature>
<proteinExistence type="predicted"/>
<name>A0AAQ3MCS6_9PEZI</name>
<feature type="region of interest" description="Disordered" evidence="1">
    <location>
        <begin position="230"/>
        <end position="258"/>
    </location>
</feature>
<protein>
    <recommendedName>
        <fullName evidence="2">Putative zinc-finger domain-containing protein</fullName>
    </recommendedName>
</protein>
<feature type="compositionally biased region" description="Low complexity" evidence="1">
    <location>
        <begin position="462"/>
        <end position="477"/>
    </location>
</feature>
<feature type="compositionally biased region" description="Acidic residues" evidence="1">
    <location>
        <begin position="739"/>
        <end position="749"/>
    </location>
</feature>
<evidence type="ECO:0000313" key="3">
    <source>
        <dbReference type="EMBL" id="WPH04943.1"/>
    </source>
</evidence>
<accession>A0AAQ3MCS6</accession>
<dbReference type="InterPro" id="IPR019607">
    <property type="entry name" value="Putative_zinc-finger_domain"/>
</dbReference>
<dbReference type="Proteomes" id="UP001303373">
    <property type="component" value="Chromosome 14"/>
</dbReference>
<feature type="domain" description="Putative zinc-finger" evidence="2">
    <location>
        <begin position="844"/>
        <end position="864"/>
    </location>
</feature>
<evidence type="ECO:0000313" key="4">
    <source>
        <dbReference type="Proteomes" id="UP001303373"/>
    </source>
</evidence>
<feature type="compositionally biased region" description="Polar residues" evidence="1">
    <location>
        <begin position="770"/>
        <end position="779"/>
    </location>
</feature>
<reference evidence="3 4" key="1">
    <citation type="submission" date="2023-11" db="EMBL/GenBank/DDBJ databases">
        <title>An acidophilic fungus is an integral part of prey digestion in a carnivorous sundew plant.</title>
        <authorList>
            <person name="Tsai I.J."/>
        </authorList>
    </citation>
    <scope>NUCLEOTIDE SEQUENCE [LARGE SCALE GENOMIC DNA]</scope>
    <source>
        <strain evidence="3">169a</strain>
    </source>
</reference>
<dbReference type="Pfam" id="PF10650">
    <property type="entry name" value="zf-C3H1"/>
    <property type="match status" value="1"/>
</dbReference>
<evidence type="ECO:0000259" key="2">
    <source>
        <dbReference type="Pfam" id="PF10650"/>
    </source>
</evidence>
<feature type="region of interest" description="Disordered" evidence="1">
    <location>
        <begin position="273"/>
        <end position="305"/>
    </location>
</feature>
<feature type="compositionally biased region" description="Basic and acidic residues" evidence="1">
    <location>
        <begin position="700"/>
        <end position="718"/>
    </location>
</feature>
<feature type="region of interest" description="Disordered" evidence="1">
    <location>
        <begin position="540"/>
        <end position="800"/>
    </location>
</feature>
<feature type="compositionally biased region" description="Acidic residues" evidence="1">
    <location>
        <begin position="650"/>
        <end position="699"/>
    </location>
</feature>
<evidence type="ECO:0000256" key="1">
    <source>
        <dbReference type="SAM" id="MobiDB-lite"/>
    </source>
</evidence>
<gene>
    <name evidence="3" type="ORF">R9X50_00784000</name>
</gene>
<dbReference type="EMBL" id="CP138593">
    <property type="protein sequence ID" value="WPH04943.1"/>
    <property type="molecule type" value="Genomic_DNA"/>
</dbReference>
<feature type="region of interest" description="Disordered" evidence="1">
    <location>
        <begin position="321"/>
        <end position="480"/>
    </location>
</feature>
<feature type="compositionally biased region" description="Acidic residues" evidence="1">
    <location>
        <begin position="421"/>
        <end position="433"/>
    </location>
</feature>
<feature type="region of interest" description="Disordered" evidence="1">
    <location>
        <begin position="500"/>
        <end position="528"/>
    </location>
</feature>
<organism evidence="3 4">
    <name type="scientific">Acrodontium crateriforme</name>
    <dbReference type="NCBI Taxonomy" id="150365"/>
    <lineage>
        <taxon>Eukaryota</taxon>
        <taxon>Fungi</taxon>
        <taxon>Dikarya</taxon>
        <taxon>Ascomycota</taxon>
        <taxon>Pezizomycotina</taxon>
        <taxon>Dothideomycetes</taxon>
        <taxon>Dothideomycetidae</taxon>
        <taxon>Mycosphaerellales</taxon>
        <taxon>Teratosphaeriaceae</taxon>
        <taxon>Acrodontium</taxon>
    </lineage>
</organism>